<dbReference type="GO" id="GO:0005634">
    <property type="term" value="C:nucleus"/>
    <property type="evidence" value="ECO:0007669"/>
    <property type="project" value="TreeGrafter"/>
</dbReference>
<dbReference type="SMART" id="SM00668">
    <property type="entry name" value="CTLH"/>
    <property type="match status" value="1"/>
</dbReference>
<evidence type="ECO:0000313" key="11">
    <source>
        <dbReference type="EMBL" id="EKD00291.1"/>
    </source>
</evidence>
<evidence type="ECO:0000259" key="10">
    <source>
        <dbReference type="PROSITE" id="PS51867"/>
    </source>
</evidence>
<comment type="similarity">
    <text evidence="2">Belongs to the FYV10 family.</text>
</comment>
<feature type="domain" description="CTLH" evidence="9">
    <location>
        <begin position="243"/>
        <end position="290"/>
    </location>
</feature>
<feature type="region of interest" description="Disordered" evidence="8">
    <location>
        <begin position="83"/>
        <end position="102"/>
    </location>
</feature>
<dbReference type="STRING" id="1220162.K1VHH3"/>
<dbReference type="HOGENOM" id="CLU_027445_2_0_1"/>
<evidence type="ECO:0000256" key="8">
    <source>
        <dbReference type="SAM" id="MobiDB-lite"/>
    </source>
</evidence>
<dbReference type="InterPro" id="IPR013144">
    <property type="entry name" value="CRA_dom"/>
</dbReference>
<comment type="caution">
    <text evidence="11">The sequence shown here is derived from an EMBL/GenBank/DDBJ whole genome shotgun (WGS) entry which is preliminary data.</text>
</comment>
<dbReference type="PROSITE" id="PS51867">
    <property type="entry name" value="ZF_RING_GID"/>
    <property type="match status" value="1"/>
</dbReference>
<dbReference type="GO" id="GO:0043161">
    <property type="term" value="P:proteasome-mediated ubiquitin-dependent protein catabolic process"/>
    <property type="evidence" value="ECO:0007669"/>
    <property type="project" value="InterPro"/>
</dbReference>
<dbReference type="PANTHER" id="PTHR12170:SF2">
    <property type="entry name" value="E3 UBIQUITIN-PROTEIN TRANSFERASE MAEA"/>
    <property type="match status" value="1"/>
</dbReference>
<dbReference type="FunCoup" id="K1VHH3">
    <property type="interactions" value="381"/>
</dbReference>
<dbReference type="OrthoDB" id="1933455at2759"/>
<dbReference type="Proteomes" id="UP000006757">
    <property type="component" value="Unassembled WGS sequence"/>
</dbReference>
<dbReference type="InterPro" id="IPR045098">
    <property type="entry name" value="Fyv10_fam"/>
</dbReference>
<evidence type="ECO:0000256" key="1">
    <source>
        <dbReference type="ARBA" id="ARBA00004496"/>
    </source>
</evidence>
<keyword evidence="5 7" id="KW-0863">Zinc-finger</keyword>
<evidence type="ECO:0000256" key="6">
    <source>
        <dbReference type="ARBA" id="ARBA00022833"/>
    </source>
</evidence>
<dbReference type="PROSITE" id="PS50897">
    <property type="entry name" value="CTLH"/>
    <property type="match status" value="1"/>
</dbReference>
<dbReference type="SMART" id="SM00757">
    <property type="entry name" value="CRA"/>
    <property type="match status" value="1"/>
</dbReference>
<dbReference type="InterPro" id="IPR044063">
    <property type="entry name" value="ZF_RING_GID"/>
</dbReference>
<keyword evidence="4" id="KW-0479">Metal-binding</keyword>
<feature type="region of interest" description="Disordered" evidence="8">
    <location>
        <begin position="120"/>
        <end position="161"/>
    </location>
</feature>
<evidence type="ECO:0000259" key="9">
    <source>
        <dbReference type="PROSITE" id="PS50897"/>
    </source>
</evidence>
<gene>
    <name evidence="11" type="ORF">A1Q2_05468</name>
</gene>
<proteinExistence type="inferred from homology"/>
<reference evidence="11 12" key="1">
    <citation type="journal article" date="2012" name="Eukaryot. Cell">
        <title>Genome sequence of the Trichosporon asahii environmental strain CBS 8904.</title>
        <authorList>
            <person name="Yang R.Y."/>
            <person name="Li H.T."/>
            <person name="Zhu H."/>
            <person name="Zhou G.P."/>
            <person name="Wang M."/>
            <person name="Wang L."/>
        </authorList>
    </citation>
    <scope>NUCLEOTIDE SEQUENCE [LARGE SCALE GENOMIC DNA]</scope>
    <source>
        <strain evidence="11 12">CBS 8904</strain>
    </source>
</reference>
<dbReference type="eggNOG" id="KOG0396">
    <property type="taxonomic scope" value="Eukaryota"/>
</dbReference>
<evidence type="ECO:0000256" key="4">
    <source>
        <dbReference type="ARBA" id="ARBA00022723"/>
    </source>
</evidence>
<feature type="region of interest" description="Disordered" evidence="8">
    <location>
        <begin position="468"/>
        <end position="496"/>
    </location>
</feature>
<evidence type="ECO:0000256" key="5">
    <source>
        <dbReference type="ARBA" id="ARBA00022771"/>
    </source>
</evidence>
<comment type="subcellular location">
    <subcellularLocation>
        <location evidence="1">Cytoplasm</location>
    </subcellularLocation>
</comment>
<keyword evidence="12" id="KW-1185">Reference proteome</keyword>
<dbReference type="AlphaFoldDB" id="K1VHH3"/>
<feature type="zinc finger region" description="RING-Gid-type" evidence="7">
    <location>
        <begin position="538"/>
        <end position="607"/>
    </location>
</feature>
<evidence type="ECO:0000256" key="3">
    <source>
        <dbReference type="ARBA" id="ARBA00022490"/>
    </source>
</evidence>
<dbReference type="InterPro" id="IPR024964">
    <property type="entry name" value="CTLH/CRA"/>
</dbReference>
<dbReference type="OMA" id="ANHETAR"/>
<accession>K1VHH3</accession>
<sequence length="622" mass="67584">MPPMKPGTGLHGPLLLEEPLIRTPYELLRRSHRSAQRQVEKDFVNVQAQLSQLLKALSGDEEKDKALALSKLDTASERIRGLKRKLDDLQPNPGPGSQSHVIRERIKYVEDVLLDTRLKKADEGRGKPADVSYRERSESKEKDSNGKEAKDGLAAPQPEKAEKRVSFLDEEGETRDALAAQLDTISGNTTPATPAKPMDGYIIDHLLRTGRMKTARVLAASLGIEDLVDLKLFSELCRIEAALVERHSVAEALAWCGENRGTLKKMDSNLEFTLRLQEFIELCRRRETEAAIAYARKNLAAWANTHLAEFCQAMTLLAFGPTTGVPAYRKLFDSSRWQTSLLALSLSAGLSSLRLPACQAQSAPAPQSPVGSRDPLPPIYPILPPLPGFDTARSHPPASVGDHVPAPEPAESTHAAPLDILRISPGSCDPRRRVYRHIANSSTPPAGRRCVRSSAALSSGLSSLRLPACQAQSAPAPQSPVGSRDPLPRSTPSLPPVPGFSAFLGMEALPELERPPSPEEVAPKTPVDDADAPANVDCPTCAEDVRILAREVPMAHHVNSTLVCRISGDVMDSDNVPLAFPNGCVYSSKALAEMAKNNFDVCICPRTHETCGFSKLRKVYIS</sequence>
<dbReference type="EMBL" id="AMBO01000345">
    <property type="protein sequence ID" value="EKD00291.1"/>
    <property type="molecule type" value="Genomic_DNA"/>
</dbReference>
<name>K1VHH3_TRIAC</name>
<feature type="domain" description="RING-Gid-type" evidence="10">
    <location>
        <begin position="538"/>
        <end position="607"/>
    </location>
</feature>
<dbReference type="CDD" id="cd16659">
    <property type="entry name" value="RING-Ubox_Emp"/>
    <property type="match status" value="1"/>
</dbReference>
<evidence type="ECO:0000256" key="2">
    <source>
        <dbReference type="ARBA" id="ARBA00010615"/>
    </source>
</evidence>
<feature type="compositionally biased region" description="Basic and acidic residues" evidence="8">
    <location>
        <begin position="120"/>
        <end position="151"/>
    </location>
</feature>
<dbReference type="Pfam" id="PF10607">
    <property type="entry name" value="CTLH"/>
    <property type="match status" value="1"/>
</dbReference>
<organism evidence="11 12">
    <name type="scientific">Trichosporon asahii var. asahii (strain CBS 8904)</name>
    <name type="common">Yeast</name>
    <dbReference type="NCBI Taxonomy" id="1220162"/>
    <lineage>
        <taxon>Eukaryota</taxon>
        <taxon>Fungi</taxon>
        <taxon>Dikarya</taxon>
        <taxon>Basidiomycota</taxon>
        <taxon>Agaricomycotina</taxon>
        <taxon>Tremellomycetes</taxon>
        <taxon>Trichosporonales</taxon>
        <taxon>Trichosporonaceae</taxon>
        <taxon>Trichosporon</taxon>
    </lineage>
</organism>
<keyword evidence="6" id="KW-0862">Zinc</keyword>
<dbReference type="GO" id="GO:0008270">
    <property type="term" value="F:zinc ion binding"/>
    <property type="evidence" value="ECO:0007669"/>
    <property type="project" value="UniProtKB-KW"/>
</dbReference>
<dbReference type="InParanoid" id="K1VHH3"/>
<dbReference type="GO" id="GO:0034657">
    <property type="term" value="C:GID complex"/>
    <property type="evidence" value="ECO:0007669"/>
    <property type="project" value="TreeGrafter"/>
</dbReference>
<dbReference type="InterPro" id="IPR006595">
    <property type="entry name" value="CTLH_C"/>
</dbReference>
<feature type="compositionally biased region" description="Low complexity" evidence="8">
    <location>
        <begin position="468"/>
        <end position="480"/>
    </location>
</feature>
<dbReference type="GO" id="GO:0061630">
    <property type="term" value="F:ubiquitin protein ligase activity"/>
    <property type="evidence" value="ECO:0007669"/>
    <property type="project" value="InterPro"/>
</dbReference>
<protein>
    <submittedName>
        <fullName evidence="11">Negative regulator of gluconeogenesis</fullName>
    </submittedName>
</protein>
<dbReference type="GO" id="GO:0005737">
    <property type="term" value="C:cytoplasm"/>
    <property type="evidence" value="ECO:0007669"/>
    <property type="project" value="UniProtKB-SubCell"/>
</dbReference>
<feature type="region of interest" description="Disordered" evidence="8">
    <location>
        <begin position="390"/>
        <end position="423"/>
    </location>
</feature>
<evidence type="ECO:0000313" key="12">
    <source>
        <dbReference type="Proteomes" id="UP000006757"/>
    </source>
</evidence>
<evidence type="ECO:0000256" key="7">
    <source>
        <dbReference type="PROSITE-ProRule" id="PRU01215"/>
    </source>
</evidence>
<dbReference type="PANTHER" id="PTHR12170">
    <property type="entry name" value="MACROPHAGE ERYTHROBLAST ATTACHER-RELATED"/>
    <property type="match status" value="1"/>
</dbReference>
<keyword evidence="3" id="KW-0963">Cytoplasm</keyword>